<reference evidence="1 2" key="1">
    <citation type="submission" date="2015-07" db="EMBL/GenBank/DDBJ databases">
        <title>Comparative genomics of the Sigatoka disease complex on banana suggests a link between parallel evolutionary changes in Pseudocercospora fijiensis and Pseudocercospora eumusae and increased virulence on the banana host.</title>
        <authorList>
            <person name="Chang T.-C."/>
            <person name="Salvucci A."/>
            <person name="Crous P.W."/>
            <person name="Stergiopoulos I."/>
        </authorList>
    </citation>
    <scope>NUCLEOTIDE SEQUENCE [LARGE SCALE GENOMIC DNA]</scope>
    <source>
        <strain evidence="1 2">CBS 116634</strain>
    </source>
</reference>
<protein>
    <submittedName>
        <fullName evidence="1">Uncharacterized protein</fullName>
    </submittedName>
</protein>
<dbReference type="AlphaFoldDB" id="A0A139I947"/>
<name>A0A139I947_9PEZI</name>
<dbReference type="EMBL" id="LFZO01000211">
    <property type="protein sequence ID" value="KXT11258.1"/>
    <property type="molecule type" value="Genomic_DNA"/>
</dbReference>
<gene>
    <name evidence="1" type="ORF">AC579_8389</name>
</gene>
<accession>A0A139I947</accession>
<dbReference type="Proteomes" id="UP000073492">
    <property type="component" value="Unassembled WGS sequence"/>
</dbReference>
<comment type="caution">
    <text evidence="1">The sequence shown here is derived from an EMBL/GenBank/DDBJ whole genome shotgun (WGS) entry which is preliminary data.</text>
</comment>
<evidence type="ECO:0000313" key="1">
    <source>
        <dbReference type="EMBL" id="KXT11258.1"/>
    </source>
</evidence>
<organism evidence="1 2">
    <name type="scientific">Pseudocercospora musae</name>
    <dbReference type="NCBI Taxonomy" id="113226"/>
    <lineage>
        <taxon>Eukaryota</taxon>
        <taxon>Fungi</taxon>
        <taxon>Dikarya</taxon>
        <taxon>Ascomycota</taxon>
        <taxon>Pezizomycotina</taxon>
        <taxon>Dothideomycetes</taxon>
        <taxon>Dothideomycetidae</taxon>
        <taxon>Mycosphaerellales</taxon>
        <taxon>Mycosphaerellaceae</taxon>
        <taxon>Pseudocercospora</taxon>
    </lineage>
</organism>
<dbReference type="OrthoDB" id="10001928at2759"/>
<evidence type="ECO:0000313" key="2">
    <source>
        <dbReference type="Proteomes" id="UP000073492"/>
    </source>
</evidence>
<proteinExistence type="predicted"/>
<sequence length="116" mass="13363">MDIDQPDPFAGLVKVFIDNARRDVDTMATLEDPFHATDESLQSKRLRMIDRLEVVATVDNLHALIDGYADAEYHHPPPRWLMTLDRRAHELMDTFGYLYPPPRGRRYSDPHDTAAS</sequence>
<keyword evidence="2" id="KW-1185">Reference proteome</keyword>